<dbReference type="EC" id="4.2.1.109" evidence="6"/>
<keyword evidence="2 6" id="KW-0479">Metal-binding</keyword>
<evidence type="ECO:0000256" key="5">
    <source>
        <dbReference type="ARBA" id="ARBA00023239"/>
    </source>
</evidence>
<keyword evidence="1 6" id="KW-0028">Amino-acid biosynthesis</keyword>
<dbReference type="HAMAP" id="MF_01677">
    <property type="entry name" value="Salvage_MtnB"/>
    <property type="match status" value="1"/>
</dbReference>
<evidence type="ECO:0000256" key="6">
    <source>
        <dbReference type="HAMAP-Rule" id="MF_01677"/>
    </source>
</evidence>
<dbReference type="PANTHER" id="PTHR10640:SF7">
    <property type="entry name" value="METHYLTHIORIBULOSE-1-PHOSPHATE DEHYDRATASE"/>
    <property type="match status" value="1"/>
</dbReference>
<organism evidence="8 9">
    <name type="scientific">Conyzicola nivalis</name>
    <dbReference type="NCBI Taxonomy" id="1477021"/>
    <lineage>
        <taxon>Bacteria</taxon>
        <taxon>Bacillati</taxon>
        <taxon>Actinomycetota</taxon>
        <taxon>Actinomycetes</taxon>
        <taxon>Micrococcales</taxon>
        <taxon>Microbacteriaceae</taxon>
        <taxon>Conyzicola</taxon>
    </lineage>
</organism>
<name>A0ABV2QMY1_9MICO</name>
<comment type="function">
    <text evidence="6">Catalyzes the dehydration of methylthioribulose-1-phosphate (MTRu-1-P) into 2,3-diketo-5-methylthiopentyl-1-phosphate (DK-MTP-1-P).</text>
</comment>
<feature type="domain" description="Class II aldolase/adducin N-terminal" evidence="7">
    <location>
        <begin position="19"/>
        <end position="214"/>
    </location>
</feature>
<evidence type="ECO:0000256" key="1">
    <source>
        <dbReference type="ARBA" id="ARBA00022605"/>
    </source>
</evidence>
<dbReference type="InterPro" id="IPR001303">
    <property type="entry name" value="Aldolase_II/adducin_N"/>
</dbReference>
<feature type="binding site" evidence="6">
    <location>
        <position position="110"/>
    </location>
    <ligand>
        <name>Zn(2+)</name>
        <dbReference type="ChEBI" id="CHEBI:29105"/>
    </ligand>
</feature>
<protein>
    <recommendedName>
        <fullName evidence="6">Methylthioribulose-1-phosphate dehydratase</fullName>
        <shortName evidence="6">MTRu-1-P dehydratase</shortName>
        <ecNumber evidence="6">4.2.1.109</ecNumber>
    </recommendedName>
</protein>
<dbReference type="Proteomes" id="UP001549257">
    <property type="component" value="Unassembled WGS sequence"/>
</dbReference>
<dbReference type="GO" id="GO:0046570">
    <property type="term" value="F:methylthioribulose 1-phosphate dehydratase activity"/>
    <property type="evidence" value="ECO:0007669"/>
    <property type="project" value="UniProtKB-EC"/>
</dbReference>
<comment type="cofactor">
    <cofactor evidence="6">
        <name>Zn(2+)</name>
        <dbReference type="ChEBI" id="CHEBI:29105"/>
    </cofactor>
    <text evidence="6">Binds 1 zinc ion per subunit.</text>
</comment>
<dbReference type="SUPFAM" id="SSF53639">
    <property type="entry name" value="AraD/HMP-PK domain-like"/>
    <property type="match status" value="1"/>
</dbReference>
<feature type="binding site" evidence="6">
    <location>
        <position position="112"/>
    </location>
    <ligand>
        <name>Zn(2+)</name>
        <dbReference type="ChEBI" id="CHEBI:29105"/>
    </ligand>
</feature>
<dbReference type="InterPro" id="IPR017714">
    <property type="entry name" value="MethylthioRu-1-P_deHdtase_MtnB"/>
</dbReference>
<keyword evidence="4 6" id="KW-0486">Methionine biosynthesis</keyword>
<dbReference type="RefSeq" id="WP_354024601.1">
    <property type="nucleotide sequence ID" value="NZ_JBEPSJ010000002.1"/>
</dbReference>
<dbReference type="PANTHER" id="PTHR10640">
    <property type="entry name" value="METHYLTHIORIBULOSE-1-PHOSPHATE DEHYDRATASE"/>
    <property type="match status" value="1"/>
</dbReference>
<dbReference type="Gene3D" id="3.40.225.10">
    <property type="entry name" value="Class II aldolase/adducin N-terminal domain"/>
    <property type="match status" value="1"/>
</dbReference>
<keyword evidence="9" id="KW-1185">Reference proteome</keyword>
<comment type="caution">
    <text evidence="8">The sequence shown here is derived from an EMBL/GenBank/DDBJ whole genome shotgun (WGS) entry which is preliminary data.</text>
</comment>
<gene>
    <name evidence="6" type="primary">mtnB</name>
    <name evidence="8" type="ORF">ABIE21_001919</name>
</gene>
<evidence type="ECO:0000256" key="3">
    <source>
        <dbReference type="ARBA" id="ARBA00022833"/>
    </source>
</evidence>
<evidence type="ECO:0000259" key="7">
    <source>
        <dbReference type="SMART" id="SM01007"/>
    </source>
</evidence>
<comment type="similarity">
    <text evidence="6">Belongs to the aldolase class II family. MtnB subfamily.</text>
</comment>
<comment type="catalytic activity">
    <reaction evidence="6">
        <text>5-(methylsulfanyl)-D-ribulose 1-phosphate = 5-methylsulfanyl-2,3-dioxopentyl phosphate + H2O</text>
        <dbReference type="Rhea" id="RHEA:15549"/>
        <dbReference type="ChEBI" id="CHEBI:15377"/>
        <dbReference type="ChEBI" id="CHEBI:58548"/>
        <dbReference type="ChEBI" id="CHEBI:58828"/>
        <dbReference type="EC" id="4.2.1.109"/>
    </reaction>
</comment>
<accession>A0ABV2QMY1</accession>
<comment type="pathway">
    <text evidence="6">Amino-acid biosynthesis; L-methionine biosynthesis via salvage pathway; L-methionine from S-methyl-5-thio-alpha-D-ribose 1-phosphate: step 2/6.</text>
</comment>
<keyword evidence="5 6" id="KW-0456">Lyase</keyword>
<reference evidence="8 9" key="1">
    <citation type="submission" date="2024-06" db="EMBL/GenBank/DDBJ databases">
        <title>Sorghum-associated microbial communities from plants grown in Nebraska, USA.</title>
        <authorList>
            <person name="Schachtman D."/>
        </authorList>
    </citation>
    <scope>NUCLEOTIDE SEQUENCE [LARGE SCALE GENOMIC DNA]</scope>
    <source>
        <strain evidence="8 9">2857</strain>
    </source>
</reference>
<dbReference type="Pfam" id="PF00596">
    <property type="entry name" value="Aldolase_II"/>
    <property type="match status" value="1"/>
</dbReference>
<keyword evidence="3 6" id="KW-0862">Zinc</keyword>
<dbReference type="SMART" id="SM01007">
    <property type="entry name" value="Aldolase_II"/>
    <property type="match status" value="1"/>
</dbReference>
<evidence type="ECO:0000256" key="4">
    <source>
        <dbReference type="ARBA" id="ARBA00023167"/>
    </source>
</evidence>
<dbReference type="NCBIfam" id="TIGR03328">
    <property type="entry name" value="salvage_mtnB"/>
    <property type="match status" value="1"/>
</dbReference>
<dbReference type="EMBL" id="JBEPSJ010000002">
    <property type="protein sequence ID" value="MET4582409.1"/>
    <property type="molecule type" value="Genomic_DNA"/>
</dbReference>
<evidence type="ECO:0000313" key="8">
    <source>
        <dbReference type="EMBL" id="MET4582409.1"/>
    </source>
</evidence>
<proteinExistence type="inferred from homology"/>
<evidence type="ECO:0000313" key="9">
    <source>
        <dbReference type="Proteomes" id="UP001549257"/>
    </source>
</evidence>
<sequence length="222" mass="23749">MNQFSPQGITDETLVAAGTALAAEAARFAGLGWMRGTSGNLSVTLERDPLLLAVTGSGLDKGELTAADFVVVDRDGERVEGRGGSGHRPSAEAGLHARIARITGAGAVVHVHALPAVVAAHHWPDGVVLRDLEMLKGLGHLAHDETVVIPVVQNSQDMTELGDAFESRYLPATADVAEVPVVLVAKHGMYAWGADLKQARWHAELIEWMLRFAIETRELETR</sequence>
<evidence type="ECO:0000256" key="2">
    <source>
        <dbReference type="ARBA" id="ARBA00022723"/>
    </source>
</evidence>
<dbReference type="InterPro" id="IPR036409">
    <property type="entry name" value="Aldolase_II/adducin_N_sf"/>
</dbReference>